<comment type="caution">
    <text evidence="1">The sequence shown here is derived from an EMBL/GenBank/DDBJ whole genome shotgun (WGS) entry which is preliminary data.</text>
</comment>
<reference evidence="1 2" key="1">
    <citation type="submission" date="2015-03" db="EMBL/GenBank/DDBJ databases">
        <authorList>
            <person name="Lepp D."/>
            <person name="Hassan Y.I."/>
            <person name="Li X.-Z."/>
            <person name="Zhou T."/>
        </authorList>
    </citation>
    <scope>NUCLEOTIDE SEQUENCE [LARGE SCALE GENOMIC DNA]</scope>
    <source>
        <strain evidence="1 2">Cr7-05</strain>
    </source>
</reference>
<dbReference type="Proteomes" id="UP000033519">
    <property type="component" value="Unassembled WGS sequence"/>
</dbReference>
<sequence>MVFGADETRKLIDMRRTGAVEANAGGASVEIMAAKMGNSIDVNRKLQKTYMPVNAAAVREADLARRIGRGKLALEQNEFKKLKLSQRES</sequence>
<evidence type="ECO:0000313" key="1">
    <source>
        <dbReference type="EMBL" id="KKC34216.1"/>
    </source>
</evidence>
<proteinExistence type="predicted"/>
<dbReference type="EMBL" id="LAPV01000043">
    <property type="protein sequence ID" value="KKC34216.1"/>
    <property type="molecule type" value="Genomic_DNA"/>
</dbReference>
<protein>
    <submittedName>
        <fullName evidence="1">Uncharacterized protein</fullName>
    </submittedName>
</protein>
<name>A0ABR5E1T3_9HYPH</name>
<accession>A0ABR5E1T3</accession>
<gene>
    <name evidence="1" type="ORF">WH91_04155</name>
</gene>
<keyword evidence="2" id="KW-1185">Reference proteome</keyword>
<organism evidence="1 2">
    <name type="scientific">Devosia psychrophila</name>
    <dbReference type="NCBI Taxonomy" id="728005"/>
    <lineage>
        <taxon>Bacteria</taxon>
        <taxon>Pseudomonadati</taxon>
        <taxon>Pseudomonadota</taxon>
        <taxon>Alphaproteobacteria</taxon>
        <taxon>Hyphomicrobiales</taxon>
        <taxon>Devosiaceae</taxon>
        <taxon>Devosia</taxon>
    </lineage>
</organism>
<evidence type="ECO:0000313" key="2">
    <source>
        <dbReference type="Proteomes" id="UP000033519"/>
    </source>
</evidence>